<evidence type="ECO:0000313" key="7">
    <source>
        <dbReference type="Proteomes" id="UP000092544"/>
    </source>
</evidence>
<dbReference type="OrthoDB" id="9795980at2"/>
<dbReference type="GO" id="GO:0045900">
    <property type="term" value="P:negative regulation of translational elongation"/>
    <property type="evidence" value="ECO:0007669"/>
    <property type="project" value="TreeGrafter"/>
</dbReference>
<evidence type="ECO:0000256" key="1">
    <source>
        <dbReference type="ARBA" id="ARBA00022845"/>
    </source>
</evidence>
<dbReference type="InterPro" id="IPR050574">
    <property type="entry name" value="HPF/YfiA_ribosome-assoc"/>
</dbReference>
<dbReference type="RefSeq" id="WP_067013948.1">
    <property type="nucleotide sequence ID" value="NZ_FLOB01000002.1"/>
</dbReference>
<dbReference type="PANTHER" id="PTHR33231:SF1">
    <property type="entry name" value="30S RIBOSOMAL PROTEIN"/>
    <property type="match status" value="1"/>
</dbReference>
<evidence type="ECO:0000256" key="5">
    <source>
        <dbReference type="ARBA" id="ARBA00041319"/>
    </source>
</evidence>
<protein>
    <recommendedName>
        <fullName evidence="4">Ribosome hibernation promoting factor</fullName>
    </recommendedName>
    <alternativeName>
        <fullName evidence="5">Hibernation factor HPF</fullName>
    </alternativeName>
</protein>
<dbReference type="Proteomes" id="UP000092544">
    <property type="component" value="Unassembled WGS sequence"/>
</dbReference>
<dbReference type="GO" id="GO:0043024">
    <property type="term" value="F:ribosomal small subunit binding"/>
    <property type="evidence" value="ECO:0007669"/>
    <property type="project" value="TreeGrafter"/>
</dbReference>
<dbReference type="InterPro" id="IPR036567">
    <property type="entry name" value="RHF-like"/>
</dbReference>
<dbReference type="AlphaFoldDB" id="A0A1A8T9Z4"/>
<dbReference type="CDD" id="cd00552">
    <property type="entry name" value="RaiA"/>
    <property type="match status" value="1"/>
</dbReference>
<dbReference type="Pfam" id="PF02482">
    <property type="entry name" value="Ribosomal_S30AE"/>
    <property type="match status" value="1"/>
</dbReference>
<evidence type="ECO:0000256" key="2">
    <source>
        <dbReference type="ARBA" id="ARBA00038434"/>
    </source>
</evidence>
<accession>A0A1A8T9Z4</accession>
<dbReference type="PANTHER" id="PTHR33231">
    <property type="entry name" value="30S RIBOSOMAL PROTEIN"/>
    <property type="match status" value="1"/>
</dbReference>
<proteinExistence type="inferred from homology"/>
<keyword evidence="1" id="KW-0810">Translation regulation</keyword>
<comment type="subunit">
    <text evidence="3">Associates exclusively with 100S ribosomes, which are dimers of 70S ribosomes.</text>
</comment>
<dbReference type="NCBIfam" id="TIGR00741">
    <property type="entry name" value="yfiA"/>
    <property type="match status" value="1"/>
</dbReference>
<dbReference type="EMBL" id="FLOB01000002">
    <property type="protein sequence ID" value="SBS28847.1"/>
    <property type="molecule type" value="Genomic_DNA"/>
</dbReference>
<dbReference type="InterPro" id="IPR003489">
    <property type="entry name" value="RHF/RaiA"/>
</dbReference>
<dbReference type="Gene3D" id="3.30.160.100">
    <property type="entry name" value="Ribosome hibernation promotion factor-like"/>
    <property type="match status" value="1"/>
</dbReference>
<dbReference type="GO" id="GO:0022627">
    <property type="term" value="C:cytosolic small ribosomal subunit"/>
    <property type="evidence" value="ECO:0007669"/>
    <property type="project" value="TreeGrafter"/>
</dbReference>
<sequence>MHTINITGHHIDVTPAIKDHITEKFNKVSKLTDQITTVNVTLQKDNKKQKAEATLHLPGKEIFAAASSEDRLFHAIDAMIDKLSKQVDKHKTKQSAATHKVAVVS</sequence>
<dbReference type="SUPFAM" id="SSF69754">
    <property type="entry name" value="Ribosome binding protein Y (YfiA homologue)"/>
    <property type="match status" value="1"/>
</dbReference>
<evidence type="ECO:0000256" key="4">
    <source>
        <dbReference type="ARBA" id="ARBA00041148"/>
    </source>
</evidence>
<evidence type="ECO:0000313" key="6">
    <source>
        <dbReference type="EMBL" id="SBS28847.1"/>
    </source>
</evidence>
<evidence type="ECO:0000256" key="3">
    <source>
        <dbReference type="ARBA" id="ARBA00038695"/>
    </source>
</evidence>
<dbReference type="STRING" id="1792290.MSP8886_01333"/>
<name>A0A1A8T9Z4_9GAMM</name>
<comment type="similarity">
    <text evidence="2">Belongs to the HPF/YfiA ribosome-associated protein family. Short HPF subfamily.</text>
</comment>
<organism evidence="6 7">
    <name type="scientific">Marinomonas spartinae</name>
    <dbReference type="NCBI Taxonomy" id="1792290"/>
    <lineage>
        <taxon>Bacteria</taxon>
        <taxon>Pseudomonadati</taxon>
        <taxon>Pseudomonadota</taxon>
        <taxon>Gammaproteobacteria</taxon>
        <taxon>Oceanospirillales</taxon>
        <taxon>Oceanospirillaceae</taxon>
        <taxon>Marinomonas</taxon>
    </lineage>
</organism>
<gene>
    <name evidence="6" type="primary">hpf_1</name>
    <name evidence="6" type="ORF">MSP8886_01333</name>
</gene>
<keyword evidence="7" id="KW-1185">Reference proteome</keyword>
<reference evidence="6 7" key="1">
    <citation type="submission" date="2016-06" db="EMBL/GenBank/DDBJ databases">
        <authorList>
            <person name="Kjaerup R.B."/>
            <person name="Dalgaard T.S."/>
            <person name="Juul-Madsen H.R."/>
        </authorList>
    </citation>
    <scope>NUCLEOTIDE SEQUENCE [LARGE SCALE GENOMIC DNA]</scope>
    <source>
        <strain evidence="6 7">CECT 8886</strain>
    </source>
</reference>